<name>A0A8D8QKB6_9HEMI</name>
<dbReference type="EMBL" id="HBUF01622921">
    <property type="protein sequence ID" value="CAG6781418.1"/>
    <property type="molecule type" value="Transcribed_RNA"/>
</dbReference>
<dbReference type="EMBL" id="HBUF01172939">
    <property type="protein sequence ID" value="CAG6653324.1"/>
    <property type="molecule type" value="Transcribed_RNA"/>
</dbReference>
<dbReference type="EMBL" id="HBUF01172938">
    <property type="protein sequence ID" value="CAG6653323.1"/>
    <property type="molecule type" value="Transcribed_RNA"/>
</dbReference>
<dbReference type="EMBL" id="HBUF01622922">
    <property type="protein sequence ID" value="CAG6781421.1"/>
    <property type="molecule type" value="Transcribed_RNA"/>
</dbReference>
<reference evidence="1" key="1">
    <citation type="submission" date="2021-05" db="EMBL/GenBank/DDBJ databases">
        <authorList>
            <person name="Alioto T."/>
            <person name="Alioto T."/>
            <person name="Gomez Garrido J."/>
        </authorList>
    </citation>
    <scope>NUCLEOTIDE SEQUENCE</scope>
</reference>
<dbReference type="EMBL" id="HBUF01401661">
    <property type="protein sequence ID" value="CAG6737053.1"/>
    <property type="molecule type" value="Transcribed_RNA"/>
</dbReference>
<sequence length="150" mass="16452">MSMRGTKNICQDSLTRIYPKQAIVSEQLAIVPMIVSGTFSFLLRNPIVKAMPPTMTDSLKAANAPYLGSVHWKVVRTNSGKTEFSTIIGATKNGDVKTMITSILVRSSVRGRTRVFQLSRSDNIVNTNRGRCFWVVPSAMVGKGGRFVSV</sequence>
<dbReference type="EMBL" id="HBUF01083018">
    <property type="protein sequence ID" value="CAG6633552.1"/>
    <property type="molecule type" value="Transcribed_RNA"/>
</dbReference>
<organism evidence="1">
    <name type="scientific">Cacopsylla melanoneura</name>
    <dbReference type="NCBI Taxonomy" id="428564"/>
    <lineage>
        <taxon>Eukaryota</taxon>
        <taxon>Metazoa</taxon>
        <taxon>Ecdysozoa</taxon>
        <taxon>Arthropoda</taxon>
        <taxon>Hexapoda</taxon>
        <taxon>Insecta</taxon>
        <taxon>Pterygota</taxon>
        <taxon>Neoptera</taxon>
        <taxon>Paraneoptera</taxon>
        <taxon>Hemiptera</taxon>
        <taxon>Sternorrhyncha</taxon>
        <taxon>Psylloidea</taxon>
        <taxon>Psyllidae</taxon>
        <taxon>Psyllinae</taxon>
        <taxon>Cacopsylla</taxon>
    </lineage>
</organism>
<proteinExistence type="predicted"/>
<protein>
    <submittedName>
        <fullName evidence="1">Uncharacterized protein</fullName>
    </submittedName>
</protein>
<accession>A0A8D8QKB6</accession>
<dbReference type="EMBL" id="HBUF01083017">
    <property type="protein sequence ID" value="CAG6633549.1"/>
    <property type="molecule type" value="Transcribed_RNA"/>
</dbReference>
<evidence type="ECO:0000313" key="1">
    <source>
        <dbReference type="EMBL" id="CAG6633549.1"/>
    </source>
</evidence>
<dbReference type="EMBL" id="HBUF01401662">
    <property type="protein sequence ID" value="CAG6737055.1"/>
    <property type="molecule type" value="Transcribed_RNA"/>
</dbReference>
<dbReference type="AlphaFoldDB" id="A0A8D8QKB6"/>